<evidence type="ECO:0000313" key="2">
    <source>
        <dbReference type="EnsemblPlants" id="KEH22403"/>
    </source>
</evidence>
<evidence type="ECO:0000313" key="3">
    <source>
        <dbReference type="Proteomes" id="UP000002051"/>
    </source>
</evidence>
<protein>
    <submittedName>
        <fullName evidence="1 2">Uncharacterized protein</fullName>
    </submittedName>
</protein>
<dbReference type="Proteomes" id="UP000002051">
    <property type="component" value="Unassembled WGS sequence"/>
</dbReference>
<reference evidence="1 3" key="2">
    <citation type="journal article" date="2014" name="BMC Genomics">
        <title>An improved genome release (version Mt4.0) for the model legume Medicago truncatula.</title>
        <authorList>
            <person name="Tang H."/>
            <person name="Krishnakumar V."/>
            <person name="Bidwell S."/>
            <person name="Rosen B."/>
            <person name="Chan A."/>
            <person name="Zhou S."/>
            <person name="Gentzbittel L."/>
            <person name="Childs K.L."/>
            <person name="Yandell M."/>
            <person name="Gundlach H."/>
            <person name="Mayer K.F."/>
            <person name="Schwartz D.C."/>
            <person name="Town C.D."/>
        </authorList>
    </citation>
    <scope>GENOME REANNOTATION</scope>
    <source>
        <strain evidence="1">A17</strain>
        <strain evidence="2 3">cv. Jemalong A17</strain>
    </source>
</reference>
<dbReference type="HOGENOM" id="CLU_1108480_0_0_1"/>
<evidence type="ECO:0000313" key="1">
    <source>
        <dbReference type="EMBL" id="KEH22403.1"/>
    </source>
</evidence>
<reference evidence="1 3" key="1">
    <citation type="journal article" date="2011" name="Nature">
        <title>The Medicago genome provides insight into the evolution of rhizobial symbioses.</title>
        <authorList>
            <person name="Young N.D."/>
            <person name="Debelle F."/>
            <person name="Oldroyd G.E."/>
            <person name="Geurts R."/>
            <person name="Cannon S.B."/>
            <person name="Udvardi M.K."/>
            <person name="Benedito V.A."/>
            <person name="Mayer K.F."/>
            <person name="Gouzy J."/>
            <person name="Schoof H."/>
            <person name="Van de Peer Y."/>
            <person name="Proost S."/>
            <person name="Cook D.R."/>
            <person name="Meyers B.C."/>
            <person name="Spannagl M."/>
            <person name="Cheung F."/>
            <person name="De Mita S."/>
            <person name="Krishnakumar V."/>
            <person name="Gundlach H."/>
            <person name="Zhou S."/>
            <person name="Mudge J."/>
            <person name="Bharti A.K."/>
            <person name="Murray J.D."/>
            <person name="Naoumkina M.A."/>
            <person name="Rosen B."/>
            <person name="Silverstein K.A."/>
            <person name="Tang H."/>
            <person name="Rombauts S."/>
            <person name="Zhao P.X."/>
            <person name="Zhou P."/>
            <person name="Barbe V."/>
            <person name="Bardou P."/>
            <person name="Bechner M."/>
            <person name="Bellec A."/>
            <person name="Berger A."/>
            <person name="Berges H."/>
            <person name="Bidwell S."/>
            <person name="Bisseling T."/>
            <person name="Choisne N."/>
            <person name="Couloux A."/>
            <person name="Denny R."/>
            <person name="Deshpande S."/>
            <person name="Dai X."/>
            <person name="Doyle J.J."/>
            <person name="Dudez A.M."/>
            <person name="Farmer A.D."/>
            <person name="Fouteau S."/>
            <person name="Franken C."/>
            <person name="Gibelin C."/>
            <person name="Gish J."/>
            <person name="Goldstein S."/>
            <person name="Gonzalez A.J."/>
            <person name="Green P.J."/>
            <person name="Hallab A."/>
            <person name="Hartog M."/>
            <person name="Hua A."/>
            <person name="Humphray S.J."/>
            <person name="Jeong D.H."/>
            <person name="Jing Y."/>
            <person name="Jocker A."/>
            <person name="Kenton S.M."/>
            <person name="Kim D.J."/>
            <person name="Klee K."/>
            <person name="Lai H."/>
            <person name="Lang C."/>
            <person name="Lin S."/>
            <person name="Macmil S.L."/>
            <person name="Magdelenat G."/>
            <person name="Matthews L."/>
            <person name="McCorrison J."/>
            <person name="Monaghan E.L."/>
            <person name="Mun J.H."/>
            <person name="Najar F.Z."/>
            <person name="Nicholson C."/>
            <person name="Noirot C."/>
            <person name="O'Bleness M."/>
            <person name="Paule C.R."/>
            <person name="Poulain J."/>
            <person name="Prion F."/>
            <person name="Qin B."/>
            <person name="Qu C."/>
            <person name="Retzel E.F."/>
            <person name="Riddle C."/>
            <person name="Sallet E."/>
            <person name="Samain S."/>
            <person name="Samson N."/>
            <person name="Sanders I."/>
            <person name="Saurat O."/>
            <person name="Scarpelli C."/>
            <person name="Schiex T."/>
            <person name="Segurens B."/>
            <person name="Severin A.J."/>
            <person name="Sherrier D.J."/>
            <person name="Shi R."/>
            <person name="Sims S."/>
            <person name="Singer S.R."/>
            <person name="Sinharoy S."/>
            <person name="Sterck L."/>
            <person name="Viollet A."/>
            <person name="Wang B.B."/>
            <person name="Wang K."/>
            <person name="Wang M."/>
            <person name="Wang X."/>
            <person name="Warfsmann J."/>
            <person name="Weissenbach J."/>
            <person name="White D.D."/>
            <person name="White J.D."/>
            <person name="Wiley G.B."/>
            <person name="Wincker P."/>
            <person name="Xing Y."/>
            <person name="Yang L."/>
            <person name="Yao Z."/>
            <person name="Ying F."/>
            <person name="Zhai J."/>
            <person name="Zhou L."/>
            <person name="Zuber A."/>
            <person name="Denarie J."/>
            <person name="Dixon R.A."/>
            <person name="May G.D."/>
            <person name="Schwartz D.C."/>
            <person name="Rogers J."/>
            <person name="Quetier F."/>
            <person name="Town C.D."/>
            <person name="Roe B.A."/>
        </authorList>
    </citation>
    <scope>NUCLEOTIDE SEQUENCE [LARGE SCALE GENOMIC DNA]</scope>
    <source>
        <strain evidence="1">A17</strain>
        <strain evidence="2 3">cv. Jemalong A17</strain>
    </source>
</reference>
<dbReference type="PANTHER" id="PTHR37744:SF1">
    <property type="entry name" value="STAR LIPID TRANSFER-LIKE PROTEIN"/>
    <property type="match status" value="1"/>
</dbReference>
<sequence>MGLGVRSYRKGRAGDSCLMPLKTFTVASLFIGSAASASVFILHANGIHGLVYDVTSWLSCDILAAPTSAHNCAVIVNHSKICTATLQWKQCSRCILQQPYQAEADYTVVTFEAQILLRLGVSWCRICVVSDMTITMTQIITLKFVIFSNLLSMCPCRVRVCLIGEDLVDCKTTIGVDEDAVSVEIYNGRTYVVKEICFLAVQVNNGIQHHNALFFNGFDAMLSNIAHGGSMVDCGAGFFNNHHGQFVKDGG</sequence>
<accession>A0A072TZW7</accession>
<gene>
    <name evidence="1" type="ordered locus">MTR_7g446470</name>
</gene>
<reference evidence="2" key="3">
    <citation type="submission" date="2015-04" db="UniProtKB">
        <authorList>
            <consortium name="EnsemblPlants"/>
        </authorList>
    </citation>
    <scope>IDENTIFICATION</scope>
    <source>
        <strain evidence="2">cv. Jemalong A17</strain>
    </source>
</reference>
<keyword evidence="3" id="KW-1185">Reference proteome</keyword>
<organism evidence="1 3">
    <name type="scientific">Medicago truncatula</name>
    <name type="common">Barrel medic</name>
    <name type="synonym">Medicago tribuloides</name>
    <dbReference type="NCBI Taxonomy" id="3880"/>
    <lineage>
        <taxon>Eukaryota</taxon>
        <taxon>Viridiplantae</taxon>
        <taxon>Streptophyta</taxon>
        <taxon>Embryophyta</taxon>
        <taxon>Tracheophyta</taxon>
        <taxon>Spermatophyta</taxon>
        <taxon>Magnoliopsida</taxon>
        <taxon>eudicotyledons</taxon>
        <taxon>Gunneridae</taxon>
        <taxon>Pentapetalae</taxon>
        <taxon>rosids</taxon>
        <taxon>fabids</taxon>
        <taxon>Fabales</taxon>
        <taxon>Fabaceae</taxon>
        <taxon>Papilionoideae</taxon>
        <taxon>50 kb inversion clade</taxon>
        <taxon>NPAAA clade</taxon>
        <taxon>Hologalegina</taxon>
        <taxon>IRL clade</taxon>
        <taxon>Trifolieae</taxon>
        <taxon>Medicago</taxon>
    </lineage>
</organism>
<dbReference type="EnsemblPlants" id="KEH22403">
    <property type="protein sequence ID" value="KEH22403"/>
    <property type="gene ID" value="MTR_7g446470"/>
</dbReference>
<name>A0A072TZW7_MEDTR</name>
<dbReference type="EMBL" id="CM001223">
    <property type="protein sequence ID" value="KEH22403.1"/>
    <property type="molecule type" value="Genomic_DNA"/>
</dbReference>
<dbReference type="PANTHER" id="PTHR37744">
    <property type="entry name" value="STAR LIPID TRANSFER-LIKE PROTEIN"/>
    <property type="match status" value="1"/>
</dbReference>
<proteinExistence type="predicted"/>
<dbReference type="AlphaFoldDB" id="A0A072TZW7"/>